<evidence type="ECO:0000256" key="2">
    <source>
        <dbReference type="ARBA" id="ARBA00022475"/>
    </source>
</evidence>
<evidence type="ECO:0000256" key="6">
    <source>
        <dbReference type="SAM" id="Phobius"/>
    </source>
</evidence>
<keyword evidence="8" id="KW-0808">Transferase</keyword>
<dbReference type="Pfam" id="PF00990">
    <property type="entry name" value="GGDEF"/>
    <property type="match status" value="1"/>
</dbReference>
<dbReference type="InterPro" id="IPR043128">
    <property type="entry name" value="Rev_trsase/Diguanyl_cyclase"/>
</dbReference>
<dbReference type="CDD" id="cd01949">
    <property type="entry name" value="GGDEF"/>
    <property type="match status" value="1"/>
</dbReference>
<dbReference type="Proteomes" id="UP000581688">
    <property type="component" value="Unassembled WGS sequence"/>
</dbReference>
<keyword evidence="9" id="KW-1185">Reference proteome</keyword>
<dbReference type="RefSeq" id="WP_246199960.1">
    <property type="nucleotide sequence ID" value="NZ_CADDWK010000004.1"/>
</dbReference>
<protein>
    <submittedName>
        <fullName evidence="8">Diguanylate cyclase</fullName>
        <ecNumber evidence="8">2.7.7.65</ecNumber>
    </submittedName>
</protein>
<dbReference type="GO" id="GO:0071555">
    <property type="term" value="P:cell wall organization"/>
    <property type="evidence" value="ECO:0007669"/>
    <property type="project" value="InterPro"/>
</dbReference>
<dbReference type="GO" id="GO:1902201">
    <property type="term" value="P:negative regulation of bacterial-type flagellum-dependent cell motility"/>
    <property type="evidence" value="ECO:0007669"/>
    <property type="project" value="TreeGrafter"/>
</dbReference>
<dbReference type="Gene3D" id="3.30.70.270">
    <property type="match status" value="1"/>
</dbReference>
<keyword evidence="5 6" id="KW-0472">Membrane</keyword>
<reference evidence="8 9" key="1">
    <citation type="submission" date="2020-08" db="EMBL/GenBank/DDBJ databases">
        <title>Genomic Encyclopedia of Type Strains, Phase IV (KMG-IV): sequencing the most valuable type-strain genomes for metagenomic binning, comparative biology and taxonomic classification.</title>
        <authorList>
            <person name="Goeker M."/>
        </authorList>
    </citation>
    <scope>NUCLEOTIDE SEQUENCE [LARGE SCALE GENOMIC DNA]</scope>
    <source>
        <strain evidence="8 9">DSM 19612</strain>
    </source>
</reference>
<dbReference type="GO" id="GO:0043709">
    <property type="term" value="P:cell adhesion involved in single-species biofilm formation"/>
    <property type="evidence" value="ECO:0007669"/>
    <property type="project" value="TreeGrafter"/>
</dbReference>
<comment type="caution">
    <text evidence="8">The sequence shown here is derived from an EMBL/GenBank/DDBJ whole genome shotgun (WGS) entry which is preliminary data.</text>
</comment>
<feature type="transmembrane region" description="Helical" evidence="6">
    <location>
        <begin position="164"/>
        <end position="184"/>
    </location>
</feature>
<dbReference type="GO" id="GO:0000155">
    <property type="term" value="F:phosphorelay sensor kinase activity"/>
    <property type="evidence" value="ECO:0007669"/>
    <property type="project" value="InterPro"/>
</dbReference>
<evidence type="ECO:0000256" key="3">
    <source>
        <dbReference type="ARBA" id="ARBA00022692"/>
    </source>
</evidence>
<feature type="transmembrane region" description="Helical" evidence="6">
    <location>
        <begin position="68"/>
        <end position="91"/>
    </location>
</feature>
<keyword evidence="2" id="KW-1003">Cell membrane</keyword>
<dbReference type="InterPro" id="IPR029787">
    <property type="entry name" value="Nucleotide_cyclase"/>
</dbReference>
<dbReference type="SMART" id="SM00267">
    <property type="entry name" value="GGDEF"/>
    <property type="match status" value="1"/>
</dbReference>
<keyword evidence="8" id="KW-0548">Nucleotidyltransferase</keyword>
<dbReference type="NCBIfam" id="TIGR00254">
    <property type="entry name" value="GGDEF"/>
    <property type="match status" value="1"/>
</dbReference>
<dbReference type="GO" id="GO:0005886">
    <property type="term" value="C:plasma membrane"/>
    <property type="evidence" value="ECO:0007669"/>
    <property type="project" value="UniProtKB-SubCell"/>
</dbReference>
<organism evidence="8 9">
    <name type="scientific">Salirhabdus euzebyi</name>
    <dbReference type="NCBI Taxonomy" id="394506"/>
    <lineage>
        <taxon>Bacteria</taxon>
        <taxon>Bacillati</taxon>
        <taxon>Bacillota</taxon>
        <taxon>Bacilli</taxon>
        <taxon>Bacillales</taxon>
        <taxon>Bacillaceae</taxon>
        <taxon>Salirhabdus</taxon>
    </lineage>
</organism>
<evidence type="ECO:0000256" key="5">
    <source>
        <dbReference type="ARBA" id="ARBA00023136"/>
    </source>
</evidence>
<dbReference type="InterPro" id="IPR000160">
    <property type="entry name" value="GGDEF_dom"/>
</dbReference>
<evidence type="ECO:0000256" key="4">
    <source>
        <dbReference type="ARBA" id="ARBA00022989"/>
    </source>
</evidence>
<dbReference type="InterPro" id="IPR050469">
    <property type="entry name" value="Diguanylate_Cyclase"/>
</dbReference>
<evidence type="ECO:0000259" key="7">
    <source>
        <dbReference type="PROSITE" id="PS50887"/>
    </source>
</evidence>
<evidence type="ECO:0000256" key="1">
    <source>
        <dbReference type="ARBA" id="ARBA00004651"/>
    </source>
</evidence>
<feature type="domain" description="GGDEF" evidence="7">
    <location>
        <begin position="227"/>
        <end position="362"/>
    </location>
</feature>
<sequence length="365" mass="41799">MHEIIDAFVANMTLIIAFMYVVLKFKELILKKFKKIPMYIVITPVIISLLSMWVMHHPLMFEGMRVDLRGIPIFFVSFLGGWKMGFISILFPTWMRIDLGGPTVIQGTIQAILLPFIVGSIFHNRKAFNPPYTILNVKVLLTGFFTYAIIKSVLMLWTTPANEVTTILMFIFEIAALLIIGLINNDTNRNLLNRNELEFHSRHDNMTQLYNLRYFKNKVNDLKIHDKSMVIAMFDVDSFKNYNDTHGHPAGDAVLRTIGQLLTDSMRKEDLFARYGGEEFIICFSNLENTQAVAKAAERFRILVETYPFYGEEKQPNGKLTISLGLSTFSHTKALDTLIKEADQALYMAKEAGRNNVKLYSKDAD</sequence>
<dbReference type="PROSITE" id="PS50887">
    <property type="entry name" value="GGDEF"/>
    <property type="match status" value="1"/>
</dbReference>
<accession>A0A841Q498</accession>
<evidence type="ECO:0000313" key="8">
    <source>
        <dbReference type="EMBL" id="MBB6453224.1"/>
    </source>
</evidence>
<dbReference type="AlphaFoldDB" id="A0A841Q498"/>
<dbReference type="GO" id="GO:0052621">
    <property type="term" value="F:diguanylate cyclase activity"/>
    <property type="evidence" value="ECO:0007669"/>
    <property type="project" value="UniProtKB-EC"/>
</dbReference>
<dbReference type="EMBL" id="JACHGH010000004">
    <property type="protein sequence ID" value="MBB6453224.1"/>
    <property type="molecule type" value="Genomic_DNA"/>
</dbReference>
<name>A0A841Q498_9BACI</name>
<keyword evidence="4 6" id="KW-1133">Transmembrane helix</keyword>
<gene>
    <name evidence="8" type="ORF">HNQ94_001672</name>
</gene>
<evidence type="ECO:0000313" key="9">
    <source>
        <dbReference type="Proteomes" id="UP000581688"/>
    </source>
</evidence>
<keyword evidence="3 6" id="KW-0812">Transmembrane</keyword>
<dbReference type="Pfam" id="PF07694">
    <property type="entry name" value="5TM-5TMR_LYT"/>
    <property type="match status" value="1"/>
</dbReference>
<dbReference type="FunFam" id="3.30.70.270:FF:000001">
    <property type="entry name" value="Diguanylate cyclase domain protein"/>
    <property type="match status" value="1"/>
</dbReference>
<dbReference type="EC" id="2.7.7.65" evidence="8"/>
<feature type="transmembrane region" description="Helical" evidence="6">
    <location>
        <begin position="7"/>
        <end position="25"/>
    </location>
</feature>
<comment type="subcellular location">
    <subcellularLocation>
        <location evidence="1">Cell membrane</location>
        <topology evidence="1">Multi-pass membrane protein</topology>
    </subcellularLocation>
</comment>
<feature type="transmembrane region" description="Helical" evidence="6">
    <location>
        <begin position="135"/>
        <end position="158"/>
    </location>
</feature>
<dbReference type="PANTHER" id="PTHR45138:SF9">
    <property type="entry name" value="DIGUANYLATE CYCLASE DGCM-RELATED"/>
    <property type="match status" value="1"/>
</dbReference>
<proteinExistence type="predicted"/>
<dbReference type="PANTHER" id="PTHR45138">
    <property type="entry name" value="REGULATORY COMPONENTS OF SENSORY TRANSDUCTION SYSTEM"/>
    <property type="match status" value="1"/>
</dbReference>
<dbReference type="InterPro" id="IPR011620">
    <property type="entry name" value="Sig_transdc_His_kinase_LytS_TM"/>
</dbReference>
<dbReference type="SUPFAM" id="SSF55073">
    <property type="entry name" value="Nucleotide cyclase"/>
    <property type="match status" value="1"/>
</dbReference>
<feature type="transmembrane region" description="Helical" evidence="6">
    <location>
        <begin position="37"/>
        <end position="56"/>
    </location>
</feature>